<dbReference type="RefSeq" id="WP_122526285.1">
    <property type="nucleotide sequence ID" value="NZ_UPHP01000148.1"/>
</dbReference>
<feature type="compositionally biased region" description="Low complexity" evidence="1">
    <location>
        <begin position="526"/>
        <end position="542"/>
    </location>
</feature>
<dbReference type="GO" id="GO:0050135">
    <property type="term" value="F:NADP+ nucleosidase activity"/>
    <property type="evidence" value="ECO:0007669"/>
    <property type="project" value="InterPro"/>
</dbReference>
<dbReference type="AlphaFoldDB" id="A0A498QIF7"/>
<evidence type="ECO:0000259" key="2">
    <source>
        <dbReference type="Pfam" id="PF14021"/>
    </source>
</evidence>
<feature type="compositionally biased region" description="Polar residues" evidence="1">
    <location>
        <begin position="637"/>
        <end position="647"/>
    </location>
</feature>
<evidence type="ECO:0000313" key="4">
    <source>
        <dbReference type="EMBL" id="VBA44285.1"/>
    </source>
</evidence>
<evidence type="ECO:0000256" key="1">
    <source>
        <dbReference type="SAM" id="MobiDB-lite"/>
    </source>
</evidence>
<dbReference type="InterPro" id="IPR057746">
    <property type="entry name" value="CpnT-like_N"/>
</dbReference>
<feature type="domain" description="Outer membrane channel protein CpnT-like N-terminal" evidence="3">
    <location>
        <begin position="132"/>
        <end position="231"/>
    </location>
</feature>
<dbReference type="Pfam" id="PF14021">
    <property type="entry name" value="TNT"/>
    <property type="match status" value="1"/>
</dbReference>
<organism evidence="4 5">
    <name type="scientific">Mycobacterium attenuatum</name>
    <dbReference type="NCBI Taxonomy" id="2341086"/>
    <lineage>
        <taxon>Bacteria</taxon>
        <taxon>Bacillati</taxon>
        <taxon>Actinomycetota</taxon>
        <taxon>Actinomycetes</taxon>
        <taxon>Mycobacteriales</taxon>
        <taxon>Mycobacteriaceae</taxon>
        <taxon>Mycobacterium</taxon>
    </lineage>
</organism>
<dbReference type="OrthoDB" id="4752312at2"/>
<evidence type="ECO:0000259" key="3">
    <source>
        <dbReference type="Pfam" id="PF25547"/>
    </source>
</evidence>
<dbReference type="Proteomes" id="UP000273307">
    <property type="component" value="Unassembled WGS sequence"/>
</dbReference>
<accession>A0A498QIF7</accession>
<feature type="compositionally biased region" description="Polar residues" evidence="1">
    <location>
        <begin position="593"/>
        <end position="602"/>
    </location>
</feature>
<name>A0A498QIF7_9MYCO</name>
<dbReference type="Pfam" id="PF25547">
    <property type="entry name" value="WXG100_2"/>
    <property type="match status" value="1"/>
</dbReference>
<dbReference type="InterPro" id="IPR025331">
    <property type="entry name" value="TNT"/>
</dbReference>
<sequence length="863" mass="90077">MAPLTVDPTALDSSGAAVVAAGENLGSVTSTLTSALGGLAGMAGDDPAGAQFGRAYDQTAATVLQAMAVTRNGLSNLGDGVRMTAHNYSLAEAMSDVAGRAASLPVPKSTSCVAAASAPSAIGNGDSAPPGWGWVAPYIGMIWPNGDSGKLRAAAAAWRNAGAQFAVAEIHATAGPMAAIRAQQLPEAGLIEEAFSDAYSSTTAIVGQCQTIATGLEKYAAHIDSVHAAILDLLSRICDPLTGIKEVWEFLTDEDEDEIARIAHDIAMVVDNFSAEVDAFGNEVGTALAQAKETITTMGRHAAREWNQFLHGNPVGQVIDFAGQRLKGLGKAGAGMVETALRYNQIRALLDPVGYGRDVGGMALGMAPLVGLGDEHAPSVAESWRQFGKQFVHWDDWAKNPGEALGETEADIGTLFLPGGAFSKLTNKGRDIADAVGALKERWPWTREPIDPNPPKPFTTTDPKTARPEPGQPPPHEQPKAGSPAPSPQPKPGPEGASLPHSPTESKTPVETKPATGEPAKPAETPPASAGQARAASATGTGDQLPRTHSQSSEPLPAQASASPGEMPTKPASAGARPPQVVSAATAHAPTGQALSSEQPTQLEPLGAKPSADTPNGGPTGSHPSEIPHDEPASRGYTPQDQPSDGVTTHGPRTDDPPPESHPSGDASTPENSAADHSPSHATPSELPWYRLQQLELAQSPERLVRDLLDRGCPRDIAESASHSPYAGMSLQELIDAYWDSGNRTWKWPLHDGFADGKWEVAHSIPEQLTLDRIGEVSAERGDFMGNVGDSYPQRALAPGTTGDYHIFKGTGKTLPEGWELRFGSVAAEFGQPGGGTQWVVVDEKGQKVLIEVLLRRGYLSPG</sequence>
<gene>
    <name evidence="4" type="primary">cpnT_2</name>
    <name evidence="4" type="ORF">LAUMK136_05550</name>
</gene>
<protein>
    <submittedName>
        <fullName evidence="4">Outer membrane channel protein CpnT</fullName>
    </submittedName>
</protein>
<dbReference type="EMBL" id="UPHP01000148">
    <property type="protein sequence ID" value="VBA44285.1"/>
    <property type="molecule type" value="Genomic_DNA"/>
</dbReference>
<feature type="region of interest" description="Disordered" evidence="1">
    <location>
        <begin position="443"/>
        <end position="685"/>
    </location>
</feature>
<evidence type="ECO:0000313" key="5">
    <source>
        <dbReference type="Proteomes" id="UP000273307"/>
    </source>
</evidence>
<reference evidence="4 5" key="1">
    <citation type="submission" date="2018-09" db="EMBL/GenBank/DDBJ databases">
        <authorList>
            <person name="Tagini F."/>
        </authorList>
    </citation>
    <scope>NUCLEOTIDE SEQUENCE [LARGE SCALE GENOMIC DNA]</scope>
    <source>
        <strain evidence="4 5">MK136</strain>
    </source>
</reference>
<proteinExistence type="predicted"/>
<feature type="domain" description="TNT" evidence="2">
    <location>
        <begin position="766"/>
        <end position="861"/>
    </location>
</feature>
<keyword evidence="5" id="KW-1185">Reference proteome</keyword>